<dbReference type="PANTHER" id="PTHR11177:SF360">
    <property type="entry name" value="CHITINASE 4-RELATED"/>
    <property type="match status" value="1"/>
</dbReference>
<evidence type="ECO:0000256" key="3">
    <source>
        <dbReference type="ARBA" id="ARBA00023157"/>
    </source>
</evidence>
<dbReference type="InterPro" id="IPR011583">
    <property type="entry name" value="Chitinase_II/V-like_cat"/>
</dbReference>
<keyword evidence="11" id="KW-1185">Reference proteome</keyword>
<dbReference type="Gene3D" id="3.10.50.10">
    <property type="match status" value="1"/>
</dbReference>
<dbReference type="GO" id="GO:0004568">
    <property type="term" value="F:chitinase activity"/>
    <property type="evidence" value="ECO:0007669"/>
    <property type="project" value="UniProtKB-ARBA"/>
</dbReference>
<evidence type="ECO:0000313" key="11">
    <source>
        <dbReference type="Proteomes" id="UP001107558"/>
    </source>
</evidence>
<protein>
    <recommendedName>
        <fullName evidence="9">GH18 domain-containing protein</fullName>
    </recommendedName>
</protein>
<feature type="chain" id="PRO_5039951255" description="GH18 domain-containing protein" evidence="8">
    <location>
        <begin position="23"/>
        <end position="454"/>
    </location>
</feature>
<dbReference type="PANTHER" id="PTHR11177">
    <property type="entry name" value="CHITINASE"/>
    <property type="match status" value="1"/>
</dbReference>
<dbReference type="InterPro" id="IPR001223">
    <property type="entry name" value="Glyco_hydro18_cat"/>
</dbReference>
<dbReference type="InterPro" id="IPR017853">
    <property type="entry name" value="GH"/>
</dbReference>
<feature type="signal peptide" evidence="8">
    <location>
        <begin position="1"/>
        <end position="22"/>
    </location>
</feature>
<dbReference type="SUPFAM" id="SSF51445">
    <property type="entry name" value="(Trans)glycosidases"/>
    <property type="match status" value="1"/>
</dbReference>
<reference evidence="10" key="1">
    <citation type="submission" date="2021-03" db="EMBL/GenBank/DDBJ databases">
        <title>Chromosome level genome of the anhydrobiotic midge Polypedilum vanderplanki.</title>
        <authorList>
            <person name="Yoshida Y."/>
            <person name="Kikawada T."/>
            <person name="Gusev O."/>
        </authorList>
    </citation>
    <scope>NUCLEOTIDE SEQUENCE</scope>
    <source>
        <strain evidence="10">NIAS01</strain>
        <tissue evidence="10">Whole body or cell culture</tissue>
    </source>
</reference>
<dbReference type="Gene3D" id="3.20.20.80">
    <property type="entry name" value="Glycosidases"/>
    <property type="match status" value="1"/>
</dbReference>
<evidence type="ECO:0000256" key="1">
    <source>
        <dbReference type="ARBA" id="ARBA00022729"/>
    </source>
</evidence>
<evidence type="ECO:0000256" key="5">
    <source>
        <dbReference type="RuleBase" id="RU000489"/>
    </source>
</evidence>
<dbReference type="InterPro" id="IPR001579">
    <property type="entry name" value="Glyco_hydro_18_chit_AS"/>
</dbReference>
<proteinExistence type="inferred from homology"/>
<dbReference type="GO" id="GO:0005576">
    <property type="term" value="C:extracellular region"/>
    <property type="evidence" value="ECO:0007669"/>
    <property type="project" value="TreeGrafter"/>
</dbReference>
<dbReference type="SMART" id="SM00636">
    <property type="entry name" value="Glyco_18"/>
    <property type="match status" value="1"/>
</dbReference>
<evidence type="ECO:0000259" key="9">
    <source>
        <dbReference type="PROSITE" id="PS51910"/>
    </source>
</evidence>
<dbReference type="GO" id="GO:0008061">
    <property type="term" value="F:chitin binding"/>
    <property type="evidence" value="ECO:0007669"/>
    <property type="project" value="InterPro"/>
</dbReference>
<evidence type="ECO:0000256" key="7">
    <source>
        <dbReference type="SAM" id="MobiDB-lite"/>
    </source>
</evidence>
<accession>A0A9J6BTZ2</accession>
<dbReference type="FunFam" id="3.10.50.10:FF:000001">
    <property type="entry name" value="Chitinase 3-like 1"/>
    <property type="match status" value="1"/>
</dbReference>
<dbReference type="SUPFAM" id="SSF54556">
    <property type="entry name" value="Chitinase insertion domain"/>
    <property type="match status" value="1"/>
</dbReference>
<dbReference type="AlphaFoldDB" id="A0A9J6BTZ2"/>
<evidence type="ECO:0000256" key="2">
    <source>
        <dbReference type="ARBA" id="ARBA00022801"/>
    </source>
</evidence>
<sequence length="454" mass="51843">MKVVFIALLSLIFLENFSIALSENEDNEIGDDKKVVCYFGSWSYYRLGKAKFTVDDIEPQLCTHIMYTFFGVHDNGTYKSLDPYLDYSENDGQGYVSKFIKLKEKNPSVKLMISIGGWSMGGEMFSNIVSNSTLRKNFILSVLDLLQKFNFDGFDFDWEYPKEDEKEKFIKLLKNLKNKLHAAGKLLTIAVGATSSRAQESYDIPKIAAEVDFINLMTYDLHGIWDRKTGIHSPLYANDQLSVDDCVKYWLAQGCPKHKLIIGIPLYGRSFSLSSTKSYRIGQPISAAGKAGNFLKSADTAGNLPYNEICFNINNKKWIRVFAKTEKTPYAYKKDQWVSYDDLQSIDLKLDYILSKNLGGAMFWSIETDDFGNICGDGKFPLLSLAHRRLILNDESSENFESTENNSSDDEEESTSDECEESSEEEEEEENDRNFNVPFFIQIIQKYKQRAIKS</sequence>
<feature type="region of interest" description="Disordered" evidence="7">
    <location>
        <begin position="396"/>
        <end position="436"/>
    </location>
</feature>
<evidence type="ECO:0000256" key="6">
    <source>
        <dbReference type="RuleBase" id="RU004453"/>
    </source>
</evidence>
<organism evidence="10 11">
    <name type="scientific">Polypedilum vanderplanki</name>
    <name type="common">Sleeping chironomid midge</name>
    <dbReference type="NCBI Taxonomy" id="319348"/>
    <lineage>
        <taxon>Eukaryota</taxon>
        <taxon>Metazoa</taxon>
        <taxon>Ecdysozoa</taxon>
        <taxon>Arthropoda</taxon>
        <taxon>Hexapoda</taxon>
        <taxon>Insecta</taxon>
        <taxon>Pterygota</taxon>
        <taxon>Neoptera</taxon>
        <taxon>Endopterygota</taxon>
        <taxon>Diptera</taxon>
        <taxon>Nematocera</taxon>
        <taxon>Chironomoidea</taxon>
        <taxon>Chironomidae</taxon>
        <taxon>Chironominae</taxon>
        <taxon>Polypedilum</taxon>
        <taxon>Polypedilum</taxon>
    </lineage>
</organism>
<feature type="domain" description="GH18" evidence="9">
    <location>
        <begin position="33"/>
        <end position="393"/>
    </location>
</feature>
<evidence type="ECO:0000256" key="8">
    <source>
        <dbReference type="SAM" id="SignalP"/>
    </source>
</evidence>
<dbReference type="InterPro" id="IPR050314">
    <property type="entry name" value="Glycosyl_Hydrlase_18"/>
</dbReference>
<keyword evidence="1 8" id="KW-0732">Signal</keyword>
<dbReference type="Pfam" id="PF00704">
    <property type="entry name" value="Glyco_hydro_18"/>
    <property type="match status" value="1"/>
</dbReference>
<evidence type="ECO:0000313" key="10">
    <source>
        <dbReference type="EMBL" id="KAG5673037.1"/>
    </source>
</evidence>
<dbReference type="OrthoDB" id="73875at2759"/>
<feature type="compositionally biased region" description="Acidic residues" evidence="7">
    <location>
        <begin position="407"/>
        <end position="431"/>
    </location>
</feature>
<dbReference type="PROSITE" id="PS01095">
    <property type="entry name" value="GH18_1"/>
    <property type="match status" value="1"/>
</dbReference>
<dbReference type="PROSITE" id="PS51910">
    <property type="entry name" value="GH18_2"/>
    <property type="match status" value="1"/>
</dbReference>
<gene>
    <name evidence="10" type="ORF">PVAND_003115</name>
</gene>
<evidence type="ECO:0000256" key="4">
    <source>
        <dbReference type="ARBA" id="ARBA00023295"/>
    </source>
</evidence>
<dbReference type="Proteomes" id="UP001107558">
    <property type="component" value="Chromosome 3"/>
</dbReference>
<keyword evidence="3" id="KW-1015">Disulfide bond</keyword>
<keyword evidence="4 5" id="KW-0326">Glycosidase</keyword>
<dbReference type="GO" id="GO:0006032">
    <property type="term" value="P:chitin catabolic process"/>
    <property type="evidence" value="ECO:0007669"/>
    <property type="project" value="TreeGrafter"/>
</dbReference>
<dbReference type="InterPro" id="IPR029070">
    <property type="entry name" value="Chitinase_insertion_sf"/>
</dbReference>
<comment type="similarity">
    <text evidence="6">Belongs to the glycosyl hydrolase 18 family.</text>
</comment>
<name>A0A9J6BTZ2_POLVA</name>
<dbReference type="GO" id="GO:0005975">
    <property type="term" value="P:carbohydrate metabolic process"/>
    <property type="evidence" value="ECO:0007669"/>
    <property type="project" value="InterPro"/>
</dbReference>
<dbReference type="EMBL" id="JADBJN010000003">
    <property type="protein sequence ID" value="KAG5673037.1"/>
    <property type="molecule type" value="Genomic_DNA"/>
</dbReference>
<comment type="caution">
    <text evidence="10">The sequence shown here is derived from an EMBL/GenBank/DDBJ whole genome shotgun (WGS) entry which is preliminary data.</text>
</comment>
<keyword evidence="2 5" id="KW-0378">Hydrolase</keyword>